<dbReference type="SUPFAM" id="SSF52087">
    <property type="entry name" value="CRAL/TRIO domain"/>
    <property type="match status" value="1"/>
</dbReference>
<reference evidence="3" key="2">
    <citation type="submission" date="2014-07" db="EMBL/GenBank/DDBJ databases">
        <authorList>
            <person name="Hull J."/>
        </authorList>
    </citation>
    <scope>NUCLEOTIDE SEQUENCE</scope>
</reference>
<evidence type="ECO:0000259" key="2">
    <source>
        <dbReference type="PROSITE" id="PS50191"/>
    </source>
</evidence>
<organism evidence="3">
    <name type="scientific">Lygus hesperus</name>
    <name type="common">Western plant bug</name>
    <dbReference type="NCBI Taxonomy" id="30085"/>
    <lineage>
        <taxon>Eukaryota</taxon>
        <taxon>Metazoa</taxon>
        <taxon>Ecdysozoa</taxon>
        <taxon>Arthropoda</taxon>
        <taxon>Hexapoda</taxon>
        <taxon>Insecta</taxon>
        <taxon>Pterygota</taxon>
        <taxon>Neoptera</taxon>
        <taxon>Paraneoptera</taxon>
        <taxon>Hemiptera</taxon>
        <taxon>Heteroptera</taxon>
        <taxon>Panheteroptera</taxon>
        <taxon>Cimicomorpha</taxon>
        <taxon>Miridae</taxon>
        <taxon>Mirini</taxon>
        <taxon>Lygus</taxon>
    </lineage>
</organism>
<dbReference type="CDD" id="cd00170">
    <property type="entry name" value="SEC14"/>
    <property type="match status" value="1"/>
</dbReference>
<dbReference type="PANTHER" id="PTHR10174">
    <property type="entry name" value="ALPHA-TOCOPHEROL TRANSFER PROTEIN-RELATED"/>
    <property type="match status" value="1"/>
</dbReference>
<feature type="compositionally biased region" description="Polar residues" evidence="1">
    <location>
        <begin position="1"/>
        <end position="10"/>
    </location>
</feature>
<dbReference type="Gene3D" id="1.10.8.20">
    <property type="entry name" value="N-terminal domain of phosphatidylinositol transfer protein sec14p"/>
    <property type="match status" value="1"/>
</dbReference>
<dbReference type="Pfam" id="PF00650">
    <property type="entry name" value="CRAL_TRIO"/>
    <property type="match status" value="1"/>
</dbReference>
<dbReference type="Gene3D" id="1.20.5.1200">
    <property type="entry name" value="Alpha-tocopherol transfer"/>
    <property type="match status" value="1"/>
</dbReference>
<dbReference type="PROSITE" id="PS50191">
    <property type="entry name" value="CRAL_TRIO"/>
    <property type="match status" value="1"/>
</dbReference>
<dbReference type="InterPro" id="IPR036273">
    <property type="entry name" value="CRAL/TRIO_N_dom_sf"/>
</dbReference>
<dbReference type="PANTHER" id="PTHR10174:SF222">
    <property type="entry name" value="GH10083P-RELATED"/>
    <property type="match status" value="1"/>
</dbReference>
<feature type="region of interest" description="Disordered" evidence="1">
    <location>
        <begin position="1"/>
        <end position="24"/>
    </location>
</feature>
<dbReference type="InterPro" id="IPR001251">
    <property type="entry name" value="CRAL-TRIO_dom"/>
</dbReference>
<dbReference type="InterPro" id="IPR036865">
    <property type="entry name" value="CRAL-TRIO_dom_sf"/>
</dbReference>
<accession>A0A0A9XH13</accession>
<dbReference type="EMBL" id="GBHO01025526">
    <property type="protein sequence ID" value="JAG18078.1"/>
    <property type="molecule type" value="Transcribed_RNA"/>
</dbReference>
<sequence>TTQSRKSPGQHQMDVPLEPLTTAQEDGVLDDVGYSRKKLSEDLASVRSWVSEQKHFPSSAKSEPDAFFCNFLVGCKGDIKKAKGKIDNYYRFRSRAKDFYSERDPLAPAFAATWPYFQLLTLPKPTQDGCRLLMTLSGIPDFPGYDPVLIIKRILVILDMRLRSEKVQGGEYIIMDNKNYSLSYFLAVRPTFMRNVIHFIQNVMPWRIRGVISLNTPAFMHVAINRLIKPMMKTKIARRWHVYTEGSEVLTNHFPSEILPKDQGGGEDTLQEISDRWMEYASSTHWREWLLKEGSETVEEDERQGLLPFTGLWG</sequence>
<evidence type="ECO:0000313" key="3">
    <source>
        <dbReference type="EMBL" id="JAG18078.1"/>
    </source>
</evidence>
<dbReference type="Gene3D" id="3.40.525.10">
    <property type="entry name" value="CRAL-TRIO lipid binding domain"/>
    <property type="match status" value="1"/>
</dbReference>
<dbReference type="SMART" id="SM00516">
    <property type="entry name" value="SEC14"/>
    <property type="match status" value="1"/>
</dbReference>
<feature type="non-terminal residue" evidence="3">
    <location>
        <position position="1"/>
    </location>
</feature>
<evidence type="ECO:0000256" key="1">
    <source>
        <dbReference type="SAM" id="MobiDB-lite"/>
    </source>
</evidence>
<reference evidence="3" key="1">
    <citation type="journal article" date="2014" name="PLoS ONE">
        <title>Transcriptome-Based Identification of ABC Transporters in the Western Tarnished Plant Bug Lygus hesperus.</title>
        <authorList>
            <person name="Hull J.J."/>
            <person name="Chaney K."/>
            <person name="Geib S.M."/>
            <person name="Fabrick J.A."/>
            <person name="Brent C.S."/>
            <person name="Walsh D."/>
            <person name="Lavine L.C."/>
        </authorList>
    </citation>
    <scope>NUCLEOTIDE SEQUENCE</scope>
</reference>
<gene>
    <name evidence="3" type="primary">Ttpa_4</name>
    <name evidence="3" type="ORF">CM83_18982</name>
</gene>
<dbReference type="PRINTS" id="PR00180">
    <property type="entry name" value="CRETINALDHBP"/>
</dbReference>
<proteinExistence type="predicted"/>
<dbReference type="GO" id="GO:1902936">
    <property type="term" value="F:phosphatidylinositol bisphosphate binding"/>
    <property type="evidence" value="ECO:0007669"/>
    <property type="project" value="TreeGrafter"/>
</dbReference>
<protein>
    <submittedName>
        <fullName evidence="3">Alpha-tocopherol transfer protein</fullName>
    </submittedName>
</protein>
<dbReference type="AlphaFoldDB" id="A0A0A9XH13"/>
<feature type="domain" description="CRAL-TRIO" evidence="2">
    <location>
        <begin position="107"/>
        <end position="271"/>
    </location>
</feature>
<dbReference type="GO" id="GO:0016020">
    <property type="term" value="C:membrane"/>
    <property type="evidence" value="ECO:0007669"/>
    <property type="project" value="TreeGrafter"/>
</dbReference>
<name>A0A0A9XH13_LYGHE</name>
<dbReference type="SUPFAM" id="SSF46938">
    <property type="entry name" value="CRAL/TRIO N-terminal domain"/>
    <property type="match status" value="1"/>
</dbReference>